<proteinExistence type="inferred from homology"/>
<feature type="compositionally biased region" description="Polar residues" evidence="2">
    <location>
        <begin position="22"/>
        <end position="45"/>
    </location>
</feature>
<evidence type="ECO:0000256" key="1">
    <source>
        <dbReference type="RuleBase" id="RU000487"/>
    </source>
</evidence>
<evidence type="ECO:0000256" key="2">
    <source>
        <dbReference type="SAM" id="MobiDB-lite"/>
    </source>
</evidence>
<reference evidence="3 4" key="1">
    <citation type="journal article" date="2025" name="Microbiol. Resour. Announc.">
        <title>Draft genome sequences for Neonectria magnoliae and Neonectria punicea, canker pathogens of Liriodendron tulipifera and Acer saccharum in West Virginia.</title>
        <authorList>
            <person name="Petronek H.M."/>
            <person name="Kasson M.T."/>
            <person name="Metheny A.M."/>
            <person name="Stauder C.M."/>
            <person name="Lovett B."/>
            <person name="Lynch S.C."/>
            <person name="Garnas J.R."/>
            <person name="Kasson L.R."/>
            <person name="Stajich J.E."/>
        </authorList>
    </citation>
    <scope>NUCLEOTIDE SEQUENCE [LARGE SCALE GENOMIC DNA]</scope>
    <source>
        <strain evidence="3 4">NRRL 64651</strain>
    </source>
</reference>
<feature type="compositionally biased region" description="Acidic residues" evidence="2">
    <location>
        <begin position="287"/>
        <end position="298"/>
    </location>
</feature>
<dbReference type="Proteomes" id="UP001498421">
    <property type="component" value="Unassembled WGS sequence"/>
</dbReference>
<feature type="region of interest" description="Disordered" evidence="2">
    <location>
        <begin position="280"/>
        <end position="302"/>
    </location>
</feature>
<dbReference type="SMART" id="SM00268">
    <property type="entry name" value="ACTIN"/>
    <property type="match status" value="1"/>
</dbReference>
<gene>
    <name evidence="3" type="ORF">QQZ08_012030</name>
</gene>
<feature type="region of interest" description="Disordered" evidence="2">
    <location>
        <begin position="20"/>
        <end position="45"/>
    </location>
</feature>
<evidence type="ECO:0000313" key="4">
    <source>
        <dbReference type="Proteomes" id="UP001498421"/>
    </source>
</evidence>
<dbReference type="InterPro" id="IPR043129">
    <property type="entry name" value="ATPase_NBD"/>
</dbReference>
<dbReference type="EMBL" id="JAZAVK010000211">
    <property type="protein sequence ID" value="KAK7416373.1"/>
    <property type="molecule type" value="Genomic_DNA"/>
</dbReference>
<dbReference type="Pfam" id="PF00022">
    <property type="entry name" value="Actin"/>
    <property type="match status" value="1"/>
</dbReference>
<name>A0ABR1H658_9HYPO</name>
<sequence>MASGVGPALAHRSVASIRALPTQGQSGPSTPHTPGRTITSTYGSPSTIRADDDVVVIELGSRHIRAGFAGDSRPKATLQCGPEDQRRVGDFRSWEGPGRRAGLDWSPEHEFWRFDMREVDLGLCQDTLERVIRDAFTKYLLIDSRPRRVGLVLDSAVPVPLLTAVLDTMFNRFQSPTVSLMASSVTSAVAAGVRSALVIDMGWAETVVTSVYEYREVKSTRSVRGGRLLLEALYIAISSQLRQRHDDNDGELRLISFDECDDILRRMMWCRPSASRASHRESTQLETVEEQDESEAESSQDALQSGVASIPINSMHIPEQVEIPFERLAEICDETFFDPLAAQTSFDDDELPLHLLTYQHLLQLPLDVRAICMPRIIFTGGCSNILGIKQRIIDDLTAIVAKRGWALVAGKGVDQLRNNTNLQRRSSGSSSSDTPTSPPEAGEEQEAAKPNAADATPEHDPIEAKVARYRDAPPQIHGQFRVVHSLGPWTGGSLLCQLKMPAMVMIDREVWLQQGANGASRPADIDVKATQRQSMNTGGYARGGGHHTTWTLGPWGYL</sequence>
<keyword evidence="4" id="KW-1185">Reference proteome</keyword>
<comment type="similarity">
    <text evidence="1">Belongs to the actin family.</text>
</comment>
<feature type="region of interest" description="Disordered" evidence="2">
    <location>
        <begin position="418"/>
        <end position="458"/>
    </location>
</feature>
<protein>
    <recommendedName>
        <fullName evidence="5">Actin-related protein RO7</fullName>
    </recommendedName>
</protein>
<dbReference type="SUPFAM" id="SSF53067">
    <property type="entry name" value="Actin-like ATPase domain"/>
    <property type="match status" value="2"/>
</dbReference>
<dbReference type="Gene3D" id="3.30.420.40">
    <property type="match status" value="2"/>
</dbReference>
<dbReference type="InterPro" id="IPR004000">
    <property type="entry name" value="Actin"/>
</dbReference>
<feature type="compositionally biased region" description="Low complexity" evidence="2">
    <location>
        <begin position="426"/>
        <end position="435"/>
    </location>
</feature>
<evidence type="ECO:0000313" key="3">
    <source>
        <dbReference type="EMBL" id="KAK7416373.1"/>
    </source>
</evidence>
<accession>A0ABR1H658</accession>
<dbReference type="Gene3D" id="3.90.640.10">
    <property type="entry name" value="Actin, Chain A, domain 4"/>
    <property type="match status" value="1"/>
</dbReference>
<comment type="caution">
    <text evidence="3">The sequence shown here is derived from an EMBL/GenBank/DDBJ whole genome shotgun (WGS) entry which is preliminary data.</text>
</comment>
<dbReference type="PANTHER" id="PTHR11937">
    <property type="entry name" value="ACTIN"/>
    <property type="match status" value="1"/>
</dbReference>
<evidence type="ECO:0008006" key="5">
    <source>
        <dbReference type="Google" id="ProtNLM"/>
    </source>
</evidence>
<organism evidence="3 4">
    <name type="scientific">Neonectria magnoliae</name>
    <dbReference type="NCBI Taxonomy" id="2732573"/>
    <lineage>
        <taxon>Eukaryota</taxon>
        <taxon>Fungi</taxon>
        <taxon>Dikarya</taxon>
        <taxon>Ascomycota</taxon>
        <taxon>Pezizomycotina</taxon>
        <taxon>Sordariomycetes</taxon>
        <taxon>Hypocreomycetidae</taxon>
        <taxon>Hypocreales</taxon>
        <taxon>Nectriaceae</taxon>
        <taxon>Neonectria</taxon>
    </lineage>
</organism>